<dbReference type="Proteomes" id="UP000034076">
    <property type="component" value="Unassembled WGS sequence"/>
</dbReference>
<accession>A0A0M2NGV0</accession>
<evidence type="ECO:0000256" key="2">
    <source>
        <dbReference type="ARBA" id="ARBA00024764"/>
    </source>
</evidence>
<evidence type="ECO:0000313" key="4">
    <source>
        <dbReference type="EMBL" id="KKI49657.1"/>
    </source>
</evidence>
<protein>
    <submittedName>
        <fullName evidence="4">Signal recognition particle associated protein</fullName>
    </submittedName>
</protein>
<dbReference type="InterPro" id="IPR007394">
    <property type="entry name" value="UPF0122"/>
</dbReference>
<evidence type="ECO:0000256" key="1">
    <source>
        <dbReference type="ARBA" id="ARBA00008720"/>
    </source>
</evidence>
<comment type="caution">
    <text evidence="4">The sequence shown here is derived from an EMBL/GenBank/DDBJ whole genome shotgun (WGS) entry which is preliminary data.</text>
</comment>
<dbReference type="Gene3D" id="1.10.10.10">
    <property type="entry name" value="Winged helix-like DNA-binding domain superfamily/Winged helix DNA-binding domain"/>
    <property type="match status" value="1"/>
</dbReference>
<dbReference type="InterPro" id="IPR013324">
    <property type="entry name" value="RNA_pol_sigma_r3/r4-like"/>
</dbReference>
<evidence type="ECO:0000313" key="5">
    <source>
        <dbReference type="Proteomes" id="UP000034076"/>
    </source>
</evidence>
<feature type="coiled-coil region" evidence="3">
    <location>
        <begin position="49"/>
        <end position="76"/>
    </location>
</feature>
<dbReference type="PANTHER" id="PTHR40083">
    <property type="entry name" value="UPF0122 PROTEIN CBO2450/CLC_2298"/>
    <property type="match status" value="1"/>
</dbReference>
<comment type="function">
    <text evidence="2">Might take part in the signal recognition particle (SRP) pathway. This is inferred from the conservation of its genetic proximity to ftsY/ffh. May be a regulatory protein.</text>
</comment>
<dbReference type="OrthoDB" id="6392at2"/>
<dbReference type="NCBIfam" id="NF045758">
    <property type="entry name" value="YlxM"/>
    <property type="match status" value="1"/>
</dbReference>
<sequence>MKHEKDLSLSLYYDFYGSFLTEKQAKIFALYYDDDYSLAEIAQEFGISRQGVLDTLKRAQAKLMDMEEKLGLVEKQLSGEK</sequence>
<dbReference type="InterPro" id="IPR036388">
    <property type="entry name" value="WH-like_DNA-bd_sf"/>
</dbReference>
<dbReference type="Pfam" id="PF04297">
    <property type="entry name" value="UPF0122"/>
    <property type="match status" value="1"/>
</dbReference>
<dbReference type="EMBL" id="LAYJ01000131">
    <property type="protein sequence ID" value="KKI49657.1"/>
    <property type="molecule type" value="Genomic_DNA"/>
</dbReference>
<dbReference type="PANTHER" id="PTHR40083:SF1">
    <property type="entry name" value="UPF0122 PROTEIN YLXM"/>
    <property type="match status" value="1"/>
</dbReference>
<organism evidence="4 5">
    <name type="scientific">Christensenella hongkongensis</name>
    <dbReference type="NCBI Taxonomy" id="270498"/>
    <lineage>
        <taxon>Bacteria</taxon>
        <taxon>Bacillati</taxon>
        <taxon>Bacillota</taxon>
        <taxon>Clostridia</taxon>
        <taxon>Christensenellales</taxon>
        <taxon>Christensenellaceae</taxon>
        <taxon>Christensenella</taxon>
    </lineage>
</organism>
<proteinExistence type="inferred from homology"/>
<dbReference type="AlphaFoldDB" id="A0A0M2NGV0"/>
<dbReference type="InterPro" id="IPR054831">
    <property type="entry name" value="UPF0122_fam_protein"/>
</dbReference>
<evidence type="ECO:0000256" key="3">
    <source>
        <dbReference type="SAM" id="Coils"/>
    </source>
</evidence>
<keyword evidence="3" id="KW-0175">Coiled coil</keyword>
<dbReference type="SUPFAM" id="SSF88659">
    <property type="entry name" value="Sigma3 and sigma4 domains of RNA polymerase sigma factors"/>
    <property type="match status" value="1"/>
</dbReference>
<comment type="similarity">
    <text evidence="1">Belongs to the UPF0122 family.</text>
</comment>
<reference evidence="4 5" key="1">
    <citation type="submission" date="2015-04" db="EMBL/GenBank/DDBJ databases">
        <title>Draft genome sequence of bacteremic isolate Catabacter hongkongensis type strain HKU16T.</title>
        <authorList>
            <person name="Lau S.K."/>
            <person name="Teng J.L."/>
            <person name="Huang Y."/>
            <person name="Curreem S.O."/>
            <person name="Tsui S.K."/>
            <person name="Woo P.C."/>
        </authorList>
    </citation>
    <scope>NUCLEOTIDE SEQUENCE [LARGE SCALE GENOMIC DNA]</scope>
    <source>
        <strain evidence="4 5">HKU16</strain>
    </source>
</reference>
<gene>
    <name evidence="4" type="ORF">CHK_2879</name>
</gene>
<dbReference type="STRING" id="270498.CHK_2879"/>
<keyword evidence="5" id="KW-1185">Reference proteome</keyword>
<name>A0A0M2NGV0_9FIRM</name>